<reference evidence="3" key="1">
    <citation type="submission" date="2012-04" db="EMBL/GenBank/DDBJ databases">
        <authorList>
            <person name="Borisov I.G."/>
            <person name="Ivanikova N.V."/>
            <person name="Pinevich A.V."/>
        </authorList>
    </citation>
    <scope>NUCLEOTIDE SEQUENCE</scope>
    <source>
        <strain evidence="3">CALU 1027</strain>
    </source>
</reference>
<name>A0A0M2PUT2_PROHO</name>
<proteinExistence type="predicted"/>
<dbReference type="SUPFAM" id="SSF48452">
    <property type="entry name" value="TPR-like"/>
    <property type="match status" value="2"/>
</dbReference>
<organism evidence="3 4">
    <name type="scientific">Prochlorothrix hollandica PCC 9006 = CALU 1027</name>
    <dbReference type="NCBI Taxonomy" id="317619"/>
    <lineage>
        <taxon>Bacteria</taxon>
        <taxon>Bacillati</taxon>
        <taxon>Cyanobacteriota</taxon>
        <taxon>Cyanophyceae</taxon>
        <taxon>Prochlorotrichales</taxon>
        <taxon>Prochlorotrichaceae</taxon>
        <taxon>Prochlorothrix</taxon>
    </lineage>
</organism>
<dbReference type="InterPro" id="IPR019734">
    <property type="entry name" value="TPR_rpt"/>
</dbReference>
<dbReference type="STRING" id="317619.GCA_000332315_00513"/>
<keyword evidence="2" id="KW-0732">Signal</keyword>
<dbReference type="EMBL" id="AJTX02000004">
    <property type="protein sequence ID" value="KKI99869.1"/>
    <property type="molecule type" value="Genomic_DNA"/>
</dbReference>
<feature type="repeat" description="TPR" evidence="1">
    <location>
        <begin position="236"/>
        <end position="269"/>
    </location>
</feature>
<evidence type="ECO:0000313" key="4">
    <source>
        <dbReference type="Proteomes" id="UP000034681"/>
    </source>
</evidence>
<comment type="caution">
    <text evidence="3">The sequence shown here is derived from an EMBL/GenBank/DDBJ whole genome shotgun (WGS) entry which is preliminary data.</text>
</comment>
<accession>A0A0M2PUT2</accession>
<evidence type="ECO:0000256" key="1">
    <source>
        <dbReference type="PROSITE-ProRule" id="PRU00339"/>
    </source>
</evidence>
<dbReference type="Proteomes" id="UP000034681">
    <property type="component" value="Unassembled WGS sequence"/>
</dbReference>
<dbReference type="Gene3D" id="1.25.40.10">
    <property type="entry name" value="Tetratricopeptide repeat domain"/>
    <property type="match status" value="1"/>
</dbReference>
<dbReference type="RefSeq" id="WP_017711181.1">
    <property type="nucleotide sequence ID" value="NZ_KB235933.1"/>
</dbReference>
<gene>
    <name evidence="3" type="ORF">PROH_08560</name>
</gene>
<dbReference type="PANTHER" id="PTHR10098">
    <property type="entry name" value="RAPSYN-RELATED"/>
    <property type="match status" value="1"/>
</dbReference>
<evidence type="ECO:0000256" key="2">
    <source>
        <dbReference type="SAM" id="SignalP"/>
    </source>
</evidence>
<dbReference type="AlphaFoldDB" id="A0A0M2PUT2"/>
<feature type="chain" id="PRO_5005639475" evidence="2">
    <location>
        <begin position="30"/>
        <end position="373"/>
    </location>
</feature>
<dbReference type="SMART" id="SM00028">
    <property type="entry name" value="TPR"/>
    <property type="match status" value="5"/>
</dbReference>
<dbReference type="eggNOG" id="COG0457">
    <property type="taxonomic scope" value="Bacteria"/>
</dbReference>
<dbReference type="Pfam" id="PF13424">
    <property type="entry name" value="TPR_12"/>
    <property type="match status" value="2"/>
</dbReference>
<dbReference type="InterPro" id="IPR011990">
    <property type="entry name" value="TPR-like_helical_dom_sf"/>
</dbReference>
<keyword evidence="4" id="KW-1185">Reference proteome</keyword>
<feature type="signal peptide" evidence="2">
    <location>
        <begin position="1"/>
        <end position="29"/>
    </location>
</feature>
<protein>
    <submittedName>
        <fullName evidence="3">Uncharacterized protein</fullName>
    </submittedName>
</protein>
<evidence type="ECO:0000313" key="3">
    <source>
        <dbReference type="EMBL" id="KKI99869.1"/>
    </source>
</evidence>
<sequence>MFPLQPLSLRTFLRTCLGASLGVVGCALALAPVAAQPQPFPITIERSSDTGSLLDQLQPVRNNGTASPQRDQGDQLVRLGDQHYRQGAYAKAIATWRQALALYQDIGDDEGIGVTLDLIGLTYGDRGDYPEAEQALRQRLSIARLRKDFQGQLYALNNLGTMLIQGGRGANLDAAEVAFDEARTIAEDIGDLEGQGLSLSNLGLVAQGRGEYAKAVKRYEEALLFRQRGDNPAGELNTLNNLGHAYWSLQDYDEAIGAYGAALNLAETLEKPYAQLRAMDGLITAHGTVGRVDRAMDLMTERLTVAQDLGDIYQQFLAVKGFYTFYRSQGELRTARSFLERTIGLAQVLEDTQVETLLLDELLQLNLTLAADR</sequence>
<dbReference type="Pfam" id="PF13374">
    <property type="entry name" value="TPR_10"/>
    <property type="match status" value="1"/>
</dbReference>
<dbReference type="PROSITE" id="PS50005">
    <property type="entry name" value="TPR"/>
    <property type="match status" value="1"/>
</dbReference>
<keyword evidence="1" id="KW-0802">TPR repeat</keyword>